<gene>
    <name evidence="2" type="ORF">CUESP1_0119</name>
</gene>
<dbReference type="EMBL" id="LT669839">
    <property type="protein sequence ID" value="SHD75518.1"/>
    <property type="molecule type" value="Genomic_DNA"/>
</dbReference>
<reference evidence="2 3" key="1">
    <citation type="submission" date="2016-11" db="EMBL/GenBank/DDBJ databases">
        <authorList>
            <person name="Manzoor S."/>
        </authorList>
    </citation>
    <scope>NUCLEOTIDE SEQUENCE [LARGE SCALE GENOMIC DNA]</scope>
    <source>
        <strain evidence="2">Clostridium ultunense strain Esp</strain>
    </source>
</reference>
<evidence type="ECO:0000313" key="3">
    <source>
        <dbReference type="Proteomes" id="UP000245423"/>
    </source>
</evidence>
<proteinExistence type="predicted"/>
<organism evidence="2 3">
    <name type="scientific">[Clostridium] ultunense Esp</name>
    <dbReference type="NCBI Taxonomy" id="1288971"/>
    <lineage>
        <taxon>Bacteria</taxon>
        <taxon>Bacillati</taxon>
        <taxon>Bacillota</taxon>
        <taxon>Tissierellia</taxon>
        <taxon>Tissierellales</taxon>
        <taxon>Tepidimicrobiaceae</taxon>
        <taxon>Schnuerera</taxon>
    </lineage>
</organism>
<dbReference type="Pfam" id="PF13751">
    <property type="entry name" value="DDE_Tnp_1_6"/>
    <property type="match status" value="1"/>
</dbReference>
<dbReference type="Proteomes" id="UP000245423">
    <property type="component" value="Chromosome 1"/>
</dbReference>
<evidence type="ECO:0000259" key="1">
    <source>
        <dbReference type="Pfam" id="PF13751"/>
    </source>
</evidence>
<evidence type="ECO:0000313" key="2">
    <source>
        <dbReference type="EMBL" id="SHD75518.1"/>
    </source>
</evidence>
<dbReference type="InterPro" id="IPR025668">
    <property type="entry name" value="Tnp_DDE_dom"/>
</dbReference>
<dbReference type="AlphaFoldDB" id="A0A1M4PJA7"/>
<name>A0A1M4PJA7_9FIRM</name>
<feature type="domain" description="Transposase DDE" evidence="1">
    <location>
        <begin position="3"/>
        <end position="64"/>
    </location>
</feature>
<sequence length="187" mass="21570">MEEVEHLRHTSINKEIYDMRKETIERVFADMKEKHGMRWTTLRGLKKVKAQAMLIAACMNLKKIANWMWRSRKNGPNPSNPCVNMHGLLSNLYSFIICSLRNTVSIKKETVFCLLQTEGTLYIESSLLFSWWINSFLILTCSSYSASDILSVLFKLSNNSKKSAHSSYNSFSTLSTTPPHILYTYLN</sequence>
<protein>
    <recommendedName>
        <fullName evidence="1">Transposase DDE domain-containing protein</fullName>
    </recommendedName>
</protein>
<accession>A0A1M4PJA7</accession>
<keyword evidence="3" id="KW-1185">Reference proteome</keyword>